<protein>
    <recommendedName>
        <fullName evidence="2">histidine kinase</fullName>
        <ecNumber evidence="2">2.7.13.3</ecNumber>
    </recommendedName>
</protein>
<keyword evidence="8" id="KW-1185">Reference proteome</keyword>
<dbReference type="AlphaFoldDB" id="E5Y229"/>
<dbReference type="STRING" id="563192.HMPREF0179_00238"/>
<reference evidence="7 8" key="2">
    <citation type="submission" date="2013-04" db="EMBL/GenBank/DDBJ databases">
        <title>The Genome Sequence of Bilophila wadsworthia 3_1_6.</title>
        <authorList>
            <consortium name="The Broad Institute Genomics Platform"/>
            <person name="Earl A."/>
            <person name="Ward D."/>
            <person name="Feldgarden M."/>
            <person name="Gevers D."/>
            <person name="Sibley C."/>
            <person name="Strauss J."/>
            <person name="Allen-Vercoe E."/>
            <person name="Walker B."/>
            <person name="Young S."/>
            <person name="Zeng Q."/>
            <person name="Gargeya S."/>
            <person name="Fitzgerald M."/>
            <person name="Haas B."/>
            <person name="Abouelleil A."/>
            <person name="Allen A.W."/>
            <person name="Alvarado L."/>
            <person name="Arachchi H.M."/>
            <person name="Berlin A.M."/>
            <person name="Chapman S.B."/>
            <person name="Gainer-Dewar J."/>
            <person name="Goldberg J."/>
            <person name="Griggs A."/>
            <person name="Gujja S."/>
            <person name="Hansen M."/>
            <person name="Howarth C."/>
            <person name="Imamovic A."/>
            <person name="Ireland A."/>
            <person name="Larimer J."/>
            <person name="McCowan C."/>
            <person name="Murphy C."/>
            <person name="Pearson M."/>
            <person name="Poon T.W."/>
            <person name="Priest M."/>
            <person name="Roberts A."/>
            <person name="Saif S."/>
            <person name="Shea T."/>
            <person name="Sisk P."/>
            <person name="Sykes S."/>
            <person name="Wortman J."/>
            <person name="Nusbaum C."/>
            <person name="Birren B."/>
        </authorList>
    </citation>
    <scope>NUCLEOTIDE SEQUENCE [LARGE SCALE GENOMIC DNA]</scope>
    <source>
        <strain evidence="7 8">3_1_6</strain>
    </source>
</reference>
<dbReference type="SUPFAM" id="SSF47384">
    <property type="entry name" value="Homodimeric domain of signal transducing histidine kinase"/>
    <property type="match status" value="1"/>
</dbReference>
<dbReference type="Gene3D" id="3.30.450.20">
    <property type="entry name" value="PAS domain"/>
    <property type="match status" value="2"/>
</dbReference>
<dbReference type="InterPro" id="IPR036890">
    <property type="entry name" value="HATPase_C_sf"/>
</dbReference>
<dbReference type="EMBL" id="ADCP02000002">
    <property type="protein sequence ID" value="EFV45975.1"/>
    <property type="molecule type" value="Genomic_DNA"/>
</dbReference>
<evidence type="ECO:0000256" key="3">
    <source>
        <dbReference type="ARBA" id="ARBA00022553"/>
    </source>
</evidence>
<feature type="domain" description="Response regulatory" evidence="6">
    <location>
        <begin position="536"/>
        <end position="656"/>
    </location>
</feature>
<dbReference type="GeneID" id="78086974"/>
<reference evidence="7 8" key="1">
    <citation type="submission" date="2010-10" db="EMBL/GenBank/DDBJ databases">
        <authorList>
            <consortium name="The Broad Institute Genome Sequencing Platform"/>
            <person name="Ward D."/>
            <person name="Earl A."/>
            <person name="Feldgarden M."/>
            <person name="Young S.K."/>
            <person name="Gargeya S."/>
            <person name="Zeng Q."/>
            <person name="Alvarado L."/>
            <person name="Berlin A."/>
            <person name="Bochicchio J."/>
            <person name="Chapman S.B."/>
            <person name="Chen Z."/>
            <person name="Freedman E."/>
            <person name="Gellesch M."/>
            <person name="Goldberg J."/>
            <person name="Griggs A."/>
            <person name="Gujja S."/>
            <person name="Heilman E."/>
            <person name="Heiman D."/>
            <person name="Howarth C."/>
            <person name="Mehta T."/>
            <person name="Neiman D."/>
            <person name="Pearson M."/>
            <person name="Roberts A."/>
            <person name="Saif S."/>
            <person name="Shea T."/>
            <person name="Shenoy N."/>
            <person name="Sisk P."/>
            <person name="Stolte C."/>
            <person name="Sykes S."/>
            <person name="White J."/>
            <person name="Yandava C."/>
            <person name="Allen-Vercoe E."/>
            <person name="Sibley C."/>
            <person name="Ambrose C.E."/>
            <person name="Strauss J."/>
            <person name="Daigneault M."/>
            <person name="Haas B."/>
            <person name="Nusbaum C."/>
            <person name="Birren B."/>
        </authorList>
    </citation>
    <scope>NUCLEOTIDE SEQUENCE [LARGE SCALE GENOMIC DNA]</scope>
    <source>
        <strain evidence="7 8">3_1_6</strain>
    </source>
</reference>
<dbReference type="Proteomes" id="UP000006034">
    <property type="component" value="Unassembled WGS sequence"/>
</dbReference>
<dbReference type="InterPro" id="IPR003661">
    <property type="entry name" value="HisK_dim/P_dom"/>
</dbReference>
<dbReference type="GO" id="GO:0000155">
    <property type="term" value="F:phosphorelay sensor kinase activity"/>
    <property type="evidence" value="ECO:0007669"/>
    <property type="project" value="InterPro"/>
</dbReference>
<dbReference type="EC" id="2.7.13.3" evidence="2"/>
<proteinExistence type="predicted"/>
<dbReference type="CDD" id="cd17546">
    <property type="entry name" value="REC_hyHK_CKI1_RcsC-like"/>
    <property type="match status" value="1"/>
</dbReference>
<dbReference type="Gene3D" id="1.10.287.130">
    <property type="match status" value="1"/>
</dbReference>
<dbReference type="PANTHER" id="PTHR45339">
    <property type="entry name" value="HYBRID SIGNAL TRANSDUCTION HISTIDINE KINASE J"/>
    <property type="match status" value="1"/>
</dbReference>
<dbReference type="InterPro" id="IPR000014">
    <property type="entry name" value="PAS"/>
</dbReference>
<sequence>MEYDTLKQPDRITHEYNMLMSSMHVSVGKHLLDPYFTVIWANDFFYEKTGYGREEYEATFHNHVSEYYSAFPDVYETMGKFIKTALKHGEPSYEFVCPMPVKGGSRIWIKVVGTFTKETVDGIPVIYSVFTDITDLVQAQTEKSITYDNLPGFIAKFQIRAGCAQERFTFLDANDRFIDFFGVRAAGDAPYSLVNWDSARNQQALNEHYPAMREGKPVHFTVQAKTLQNDDAWLQLNGDCIDVIQGDPVYLFIYIDITDITEQRVLQKKLEERSELLRNALEMAERANRAKSDFLSRMSHDIRTPMNAIMGMLSIAKESWDDPDRVRDCLDKVENSARFLLALINDILDMSKIESGKAILKKKAFDFAAFTRNLAAMFYGQAEKKQVRFQVLLGRSLAEAYVGDELKLNQILINLLGNAIKFTEPGGSVLLSVQEDKRSNKASELVFTVTDTGIGMEKSFLKKIFEPFEQDSQQRSNQGGSGLGLSIAEKYARMMNGGIEVDSTPGKGSTFVARIWLENDEAQAPVSLEERFRHLKALVVDADAEELEYTCSLLFRFGVAAEGFASGDMALERLDAAVRQGESDIIVLVDWGNARPAADALIRQIRKSVEKNGPVIAVAAYDWSAIKVKALEAGADVFLQKPLFASTLYDLLLSLTQDRPLACDANPEEGFDGERVLLVEDNALNLEIAVTLLTTRKLQVDTARNGQEAVEKFRGSEAGYYLAILMDIQMPIMDGLEATRRIRSLAHDDAERIPIIAMSADAFEDDVEKSLEAGMNAHISKPVDIPALFTTLRQIKDKRA</sequence>
<name>E5Y229_BILW3</name>
<dbReference type="InterPro" id="IPR004358">
    <property type="entry name" value="Sig_transdc_His_kin-like_C"/>
</dbReference>
<dbReference type="PROSITE" id="PS50110">
    <property type="entry name" value="RESPONSE_REGULATORY"/>
    <property type="match status" value="2"/>
</dbReference>
<dbReference type="SUPFAM" id="SSF52172">
    <property type="entry name" value="CheY-like"/>
    <property type="match status" value="2"/>
</dbReference>
<evidence type="ECO:0000313" key="8">
    <source>
        <dbReference type="Proteomes" id="UP000006034"/>
    </source>
</evidence>
<dbReference type="SMART" id="SM00448">
    <property type="entry name" value="REC"/>
    <property type="match status" value="2"/>
</dbReference>
<dbReference type="eggNOG" id="COG0642">
    <property type="taxonomic scope" value="Bacteria"/>
</dbReference>
<feature type="modified residue" description="4-aspartylphosphate" evidence="4">
    <location>
        <position position="590"/>
    </location>
</feature>
<dbReference type="InterPro" id="IPR035965">
    <property type="entry name" value="PAS-like_dom_sf"/>
</dbReference>
<feature type="domain" description="Histidine kinase" evidence="5">
    <location>
        <begin position="297"/>
        <end position="519"/>
    </location>
</feature>
<dbReference type="PANTHER" id="PTHR45339:SF6">
    <property type="entry name" value="SENSORY HISTIDINE PROTEIN KINASE"/>
    <property type="match status" value="1"/>
</dbReference>
<evidence type="ECO:0000256" key="2">
    <source>
        <dbReference type="ARBA" id="ARBA00012438"/>
    </source>
</evidence>
<dbReference type="FunFam" id="3.30.565.10:FF:000010">
    <property type="entry name" value="Sensor histidine kinase RcsC"/>
    <property type="match status" value="1"/>
</dbReference>
<dbReference type="InterPro" id="IPR001789">
    <property type="entry name" value="Sig_transdc_resp-reg_receiver"/>
</dbReference>
<dbReference type="CDD" id="cd16922">
    <property type="entry name" value="HATPase_EvgS-ArcB-TorS-like"/>
    <property type="match status" value="1"/>
</dbReference>
<dbReference type="CDD" id="cd00156">
    <property type="entry name" value="REC"/>
    <property type="match status" value="1"/>
</dbReference>
<dbReference type="SUPFAM" id="SSF55874">
    <property type="entry name" value="ATPase domain of HSP90 chaperone/DNA topoisomerase II/histidine kinase"/>
    <property type="match status" value="1"/>
</dbReference>
<dbReference type="Pfam" id="PF00072">
    <property type="entry name" value="Response_reg"/>
    <property type="match status" value="1"/>
</dbReference>
<dbReference type="Pfam" id="PF00512">
    <property type="entry name" value="HisKA"/>
    <property type="match status" value="1"/>
</dbReference>
<dbReference type="Gene3D" id="3.40.50.2300">
    <property type="match status" value="2"/>
</dbReference>
<accession>E5Y229</accession>
<comment type="caution">
    <text evidence="7">The sequence shown here is derived from an EMBL/GenBank/DDBJ whole genome shotgun (WGS) entry which is preliminary data.</text>
</comment>
<dbReference type="Pfam" id="PF02518">
    <property type="entry name" value="HATPase_c"/>
    <property type="match status" value="1"/>
</dbReference>
<dbReference type="InterPro" id="IPR003594">
    <property type="entry name" value="HATPase_dom"/>
</dbReference>
<dbReference type="eggNOG" id="COG2205">
    <property type="taxonomic scope" value="Bacteria"/>
</dbReference>
<evidence type="ECO:0000259" key="6">
    <source>
        <dbReference type="PROSITE" id="PS50110"/>
    </source>
</evidence>
<dbReference type="RefSeq" id="WP_005024320.1">
    <property type="nucleotide sequence ID" value="NZ_KE150239.1"/>
</dbReference>
<dbReference type="OrthoDB" id="5383323at2"/>
<dbReference type="SMART" id="SM00388">
    <property type="entry name" value="HisKA"/>
    <property type="match status" value="1"/>
</dbReference>
<dbReference type="PROSITE" id="PS50109">
    <property type="entry name" value="HIS_KIN"/>
    <property type="match status" value="1"/>
</dbReference>
<feature type="modified residue" description="4-aspartylphosphate" evidence="4">
    <location>
        <position position="727"/>
    </location>
</feature>
<evidence type="ECO:0000256" key="1">
    <source>
        <dbReference type="ARBA" id="ARBA00000085"/>
    </source>
</evidence>
<organism evidence="7 8">
    <name type="scientific">Bilophila wadsworthia (strain 3_1_6)</name>
    <dbReference type="NCBI Taxonomy" id="563192"/>
    <lineage>
        <taxon>Bacteria</taxon>
        <taxon>Pseudomonadati</taxon>
        <taxon>Thermodesulfobacteriota</taxon>
        <taxon>Desulfovibrionia</taxon>
        <taxon>Desulfovibrionales</taxon>
        <taxon>Desulfovibrionaceae</taxon>
        <taxon>Bilophila</taxon>
    </lineage>
</organism>
<dbReference type="InterPro" id="IPR005467">
    <property type="entry name" value="His_kinase_dom"/>
</dbReference>
<evidence type="ECO:0000256" key="4">
    <source>
        <dbReference type="PROSITE-ProRule" id="PRU00169"/>
    </source>
</evidence>
<evidence type="ECO:0000259" key="5">
    <source>
        <dbReference type="PROSITE" id="PS50109"/>
    </source>
</evidence>
<dbReference type="CDD" id="cd00082">
    <property type="entry name" value="HisKA"/>
    <property type="match status" value="1"/>
</dbReference>
<dbReference type="InterPro" id="IPR011006">
    <property type="entry name" value="CheY-like_superfamily"/>
</dbReference>
<evidence type="ECO:0000313" key="7">
    <source>
        <dbReference type="EMBL" id="EFV45975.1"/>
    </source>
</evidence>
<dbReference type="SMART" id="SM00387">
    <property type="entry name" value="HATPase_c"/>
    <property type="match status" value="1"/>
</dbReference>
<dbReference type="InterPro" id="IPR036097">
    <property type="entry name" value="HisK_dim/P_sf"/>
</dbReference>
<dbReference type="Gene3D" id="3.30.565.10">
    <property type="entry name" value="Histidine kinase-like ATPase, C-terminal domain"/>
    <property type="match status" value="1"/>
</dbReference>
<dbReference type="SUPFAM" id="SSF55785">
    <property type="entry name" value="PYP-like sensor domain (PAS domain)"/>
    <property type="match status" value="1"/>
</dbReference>
<dbReference type="HOGENOM" id="CLU_000445_114_15_7"/>
<dbReference type="PRINTS" id="PR00344">
    <property type="entry name" value="BCTRLSENSOR"/>
</dbReference>
<comment type="catalytic activity">
    <reaction evidence="1">
        <text>ATP + protein L-histidine = ADP + protein N-phospho-L-histidine.</text>
        <dbReference type="EC" id="2.7.13.3"/>
    </reaction>
</comment>
<gene>
    <name evidence="7" type="ORF">HMPREF0179_00238</name>
</gene>
<dbReference type="Pfam" id="PF13426">
    <property type="entry name" value="PAS_9"/>
    <property type="match status" value="1"/>
</dbReference>
<feature type="domain" description="Response regulatory" evidence="6">
    <location>
        <begin position="675"/>
        <end position="796"/>
    </location>
</feature>
<keyword evidence="3 4" id="KW-0597">Phosphoprotein</keyword>